<keyword evidence="3" id="KW-0690">Ribosome biogenesis</keyword>
<dbReference type="InterPro" id="IPR027417">
    <property type="entry name" value="P-loop_NTPase"/>
</dbReference>
<gene>
    <name evidence="3 7" type="primary">rsgA</name>
    <name evidence="6" type="ORF">LNO68_03235</name>
    <name evidence="7" type="ORF">LNO71_03505</name>
</gene>
<evidence type="ECO:0000313" key="9">
    <source>
        <dbReference type="Proteomes" id="UP001220940"/>
    </source>
</evidence>
<dbReference type="AlphaFoldDB" id="A0AAW6HS05"/>
<evidence type="ECO:0000256" key="2">
    <source>
        <dbReference type="ARBA" id="ARBA00023134"/>
    </source>
</evidence>
<organism evidence="7 8">
    <name type="scientific">Mycoplasma bradburyae</name>
    <dbReference type="NCBI Taxonomy" id="2963128"/>
    <lineage>
        <taxon>Bacteria</taxon>
        <taxon>Bacillati</taxon>
        <taxon>Mycoplasmatota</taxon>
        <taxon>Mollicutes</taxon>
        <taxon>Mycoplasmataceae</taxon>
        <taxon>Mycoplasma</taxon>
    </lineage>
</organism>
<dbReference type="Pfam" id="PF03193">
    <property type="entry name" value="RsgA_GTPase"/>
    <property type="match status" value="1"/>
</dbReference>
<dbReference type="InterPro" id="IPR030378">
    <property type="entry name" value="G_CP_dom"/>
</dbReference>
<dbReference type="Proteomes" id="UP001220940">
    <property type="component" value="Unassembled WGS sequence"/>
</dbReference>
<dbReference type="PANTHER" id="PTHR32120:SF11">
    <property type="entry name" value="SMALL RIBOSOMAL SUBUNIT BIOGENESIS GTPASE RSGA 1, MITOCHONDRIAL-RELATED"/>
    <property type="match status" value="1"/>
</dbReference>
<dbReference type="PANTHER" id="PTHR32120">
    <property type="entry name" value="SMALL RIBOSOMAL SUBUNIT BIOGENESIS GTPASE RSGA"/>
    <property type="match status" value="1"/>
</dbReference>
<dbReference type="EMBL" id="JAJHZM010000014">
    <property type="protein sequence ID" value="MDC4182180.1"/>
    <property type="molecule type" value="Genomic_DNA"/>
</dbReference>
<evidence type="ECO:0000313" key="6">
    <source>
        <dbReference type="EMBL" id="MDC4182180.1"/>
    </source>
</evidence>
<keyword evidence="1 3" id="KW-0547">Nucleotide-binding</keyword>
<protein>
    <recommendedName>
        <fullName evidence="3">Small ribosomal subunit biogenesis GTPase RsgA</fullName>
        <ecNumber evidence="3">3.6.1.-</ecNumber>
    </recommendedName>
</protein>
<dbReference type="Gene3D" id="1.10.40.50">
    <property type="entry name" value="Probable gtpase engc, domain 3"/>
    <property type="match status" value="1"/>
</dbReference>
<reference evidence="7 9" key="1">
    <citation type="submission" date="2021-11" db="EMBL/GenBank/DDBJ databases">
        <title>Description of Mycoplasma bradburyaesp. nov.from sea birds: a tribute to a great mycoplasmologist.</title>
        <authorList>
            <person name="Ramirez A.S."/>
            <person name="Poveda C."/>
            <person name="Suarez-Perez A."/>
            <person name="Rosales R.S."/>
            <person name="Dijkman R."/>
            <person name="Feberwee A."/>
            <person name="Spergser J."/>
            <person name="Szostak M.P."/>
            <person name="Ressel L."/>
            <person name="Calabuig P."/>
            <person name="Catania S."/>
            <person name="Gobbo F."/>
            <person name="Timofte D."/>
            <person name="Poveda J.B."/>
        </authorList>
    </citation>
    <scope>NUCLEOTIDE SEQUENCE</scope>
    <source>
        <strain evidence="6 9">T158</strain>
        <strain evidence="7">T264</strain>
    </source>
</reference>
<dbReference type="InterPro" id="IPR010914">
    <property type="entry name" value="RsgA_GTPase_dom"/>
</dbReference>
<dbReference type="PROSITE" id="PS50936">
    <property type="entry name" value="ENGC_GTPASE"/>
    <property type="match status" value="1"/>
</dbReference>
<dbReference type="NCBIfam" id="TIGR00157">
    <property type="entry name" value="ribosome small subunit-dependent GTPase A"/>
    <property type="match status" value="1"/>
</dbReference>
<name>A0AAW6HS05_9MOLU</name>
<feature type="binding site" evidence="3">
    <location>
        <begin position="108"/>
        <end position="111"/>
    </location>
    <ligand>
        <name>GTP</name>
        <dbReference type="ChEBI" id="CHEBI:37565"/>
    </ligand>
</feature>
<comment type="function">
    <text evidence="3">One of several proteins that assist in the late maturation steps of the functional core of the 30S ribosomal subunit. Helps release RbfA from mature subunits. May play a role in the assembly of ribosomal proteins into the subunit. Circularly permuted GTPase that catalyzes slow GTP hydrolysis, GTPase activity is stimulated by the 30S ribosomal subunit.</text>
</comment>
<keyword evidence="9" id="KW-1185">Reference proteome</keyword>
<dbReference type="PROSITE" id="PS51721">
    <property type="entry name" value="G_CP"/>
    <property type="match status" value="1"/>
</dbReference>
<feature type="binding site" evidence="3">
    <location>
        <position position="243"/>
    </location>
    <ligand>
        <name>Zn(2+)</name>
        <dbReference type="ChEBI" id="CHEBI:29105"/>
    </ligand>
</feature>
<comment type="caution">
    <text evidence="7">The sequence shown here is derived from an EMBL/GenBank/DDBJ whole genome shotgun (WGS) entry which is preliminary data.</text>
</comment>
<dbReference type="HAMAP" id="MF_01820">
    <property type="entry name" value="GTPase_RsgA"/>
    <property type="match status" value="1"/>
</dbReference>
<dbReference type="SUPFAM" id="SSF52540">
    <property type="entry name" value="P-loop containing nucleoside triphosphate hydrolases"/>
    <property type="match status" value="1"/>
</dbReference>
<dbReference type="GO" id="GO:0042274">
    <property type="term" value="P:ribosomal small subunit biogenesis"/>
    <property type="evidence" value="ECO:0007669"/>
    <property type="project" value="UniProtKB-UniRule"/>
</dbReference>
<dbReference type="CDD" id="cd01854">
    <property type="entry name" value="YjeQ_EngC"/>
    <property type="match status" value="1"/>
</dbReference>
<keyword evidence="3" id="KW-0378">Hydrolase</keyword>
<feature type="domain" description="EngC GTPase" evidence="4">
    <location>
        <begin position="67"/>
        <end position="213"/>
    </location>
</feature>
<comment type="cofactor">
    <cofactor evidence="3">
        <name>Zn(2+)</name>
        <dbReference type="ChEBI" id="CHEBI:29105"/>
    </cofactor>
    <text evidence="3">Binds 1 zinc ion per subunit.</text>
</comment>
<dbReference type="EC" id="3.6.1.-" evidence="3"/>
<feature type="binding site" evidence="3">
    <location>
        <position position="238"/>
    </location>
    <ligand>
        <name>Zn(2+)</name>
        <dbReference type="ChEBI" id="CHEBI:29105"/>
    </ligand>
</feature>
<dbReference type="GO" id="GO:0003924">
    <property type="term" value="F:GTPase activity"/>
    <property type="evidence" value="ECO:0007669"/>
    <property type="project" value="UniProtKB-UniRule"/>
</dbReference>
<keyword evidence="3" id="KW-0694">RNA-binding</keyword>
<dbReference type="InterPro" id="IPR004881">
    <property type="entry name" value="Ribosome_biogen_GTPase_RsgA"/>
</dbReference>
<dbReference type="GO" id="GO:0019843">
    <property type="term" value="F:rRNA binding"/>
    <property type="evidence" value="ECO:0007669"/>
    <property type="project" value="UniProtKB-KW"/>
</dbReference>
<evidence type="ECO:0000256" key="3">
    <source>
        <dbReference type="HAMAP-Rule" id="MF_01820"/>
    </source>
</evidence>
<evidence type="ECO:0000256" key="1">
    <source>
        <dbReference type="ARBA" id="ARBA00022741"/>
    </source>
</evidence>
<evidence type="ECO:0000259" key="4">
    <source>
        <dbReference type="PROSITE" id="PS50936"/>
    </source>
</evidence>
<dbReference type="Gene3D" id="3.40.50.300">
    <property type="entry name" value="P-loop containing nucleotide triphosphate hydrolases"/>
    <property type="match status" value="1"/>
</dbReference>
<dbReference type="GO" id="GO:0005525">
    <property type="term" value="F:GTP binding"/>
    <property type="evidence" value="ECO:0007669"/>
    <property type="project" value="UniProtKB-UniRule"/>
</dbReference>
<keyword evidence="3" id="KW-0963">Cytoplasm</keyword>
<keyword evidence="3" id="KW-0479">Metal-binding</keyword>
<proteinExistence type="inferred from homology"/>
<keyword evidence="3" id="KW-0862">Zinc</keyword>
<sequence>MIARILEINANDLFCEVNNEIKKLHAPGKWKYQKIKLVANDLLELNERNEIIKLVERKNYLVRPKVANLDYVILVFSVKDPLLNLKQLFKFLVYFESKLEFKPLIAFSKLDLIDNSDDFEEIYQALIQTGYQVFRLNNNDDFLNLKTMISDKISLFCGHSGVGKSTLIKRLDNTLNIWTQEVSNKLKRGKNTTTSTKLYKFLNGYIADSPGFSIFNLEITKQELSYGLLEFRKYQTQCKFRDCMHLETSIDCCVKKQINSLIYKIYLSLLQSIF</sequence>
<feature type="binding site" evidence="3">
    <location>
        <position position="252"/>
    </location>
    <ligand>
        <name>Zn(2+)</name>
        <dbReference type="ChEBI" id="CHEBI:29105"/>
    </ligand>
</feature>
<keyword evidence="2 3" id="KW-0342">GTP-binding</keyword>
<accession>A0AAW6HS05</accession>
<comment type="similarity">
    <text evidence="3">Belongs to the TRAFAC class YlqF/YawG GTPase family. RsgA subfamily.</text>
</comment>
<comment type="subcellular location">
    <subcellularLocation>
        <location evidence="3">Cytoplasm</location>
    </subcellularLocation>
</comment>
<dbReference type="Proteomes" id="UP001216384">
    <property type="component" value="Unassembled WGS sequence"/>
</dbReference>
<evidence type="ECO:0000313" key="8">
    <source>
        <dbReference type="Proteomes" id="UP001216384"/>
    </source>
</evidence>
<dbReference type="EMBL" id="JAJHZP010000018">
    <property type="protein sequence ID" value="MDC4183686.1"/>
    <property type="molecule type" value="Genomic_DNA"/>
</dbReference>
<evidence type="ECO:0000259" key="5">
    <source>
        <dbReference type="PROSITE" id="PS51721"/>
    </source>
</evidence>
<evidence type="ECO:0000313" key="7">
    <source>
        <dbReference type="EMBL" id="MDC4183686.1"/>
    </source>
</evidence>
<comment type="subunit">
    <text evidence="3">Monomer. Associates with 30S ribosomal subunit, binds 16S rRNA.</text>
</comment>
<feature type="domain" description="CP-type G" evidence="5">
    <location>
        <begin position="58"/>
        <end position="215"/>
    </location>
</feature>
<dbReference type="RefSeq" id="WP_255034533.1">
    <property type="nucleotide sequence ID" value="NZ_CP101414.1"/>
</dbReference>
<dbReference type="GO" id="GO:0046872">
    <property type="term" value="F:metal ion binding"/>
    <property type="evidence" value="ECO:0007669"/>
    <property type="project" value="UniProtKB-KW"/>
</dbReference>
<keyword evidence="3" id="KW-0699">rRNA-binding</keyword>
<feature type="binding site" evidence="3">
    <location>
        <begin position="158"/>
        <end position="166"/>
    </location>
    <ligand>
        <name>GTP</name>
        <dbReference type="ChEBI" id="CHEBI:37565"/>
    </ligand>
</feature>
<dbReference type="GO" id="GO:0005737">
    <property type="term" value="C:cytoplasm"/>
    <property type="evidence" value="ECO:0007669"/>
    <property type="project" value="UniProtKB-SubCell"/>
</dbReference>
<feature type="binding site" evidence="3">
    <location>
        <position position="245"/>
    </location>
    <ligand>
        <name>Zn(2+)</name>
        <dbReference type="ChEBI" id="CHEBI:29105"/>
    </ligand>
</feature>